<organism evidence="2 3">
    <name type="scientific">Exophiala bonariae</name>
    <dbReference type="NCBI Taxonomy" id="1690606"/>
    <lineage>
        <taxon>Eukaryota</taxon>
        <taxon>Fungi</taxon>
        <taxon>Dikarya</taxon>
        <taxon>Ascomycota</taxon>
        <taxon>Pezizomycotina</taxon>
        <taxon>Eurotiomycetes</taxon>
        <taxon>Chaetothyriomycetidae</taxon>
        <taxon>Chaetothyriales</taxon>
        <taxon>Herpotrichiellaceae</taxon>
        <taxon>Exophiala</taxon>
    </lineage>
</organism>
<dbReference type="GeneID" id="89975609"/>
<name>A0AAV9MYA3_9EURO</name>
<dbReference type="RefSeq" id="XP_064702265.1">
    <property type="nucleotide sequence ID" value="XM_064850996.1"/>
</dbReference>
<evidence type="ECO:0000256" key="1">
    <source>
        <dbReference type="SAM" id="MobiDB-lite"/>
    </source>
</evidence>
<accession>A0AAV9MYA3</accession>
<feature type="compositionally biased region" description="Low complexity" evidence="1">
    <location>
        <begin position="16"/>
        <end position="33"/>
    </location>
</feature>
<evidence type="ECO:0000313" key="3">
    <source>
        <dbReference type="Proteomes" id="UP001358417"/>
    </source>
</evidence>
<gene>
    <name evidence="2" type="ORF">LTR84_007443</name>
</gene>
<dbReference type="AlphaFoldDB" id="A0AAV9MYA3"/>
<evidence type="ECO:0000313" key="2">
    <source>
        <dbReference type="EMBL" id="KAK5046682.1"/>
    </source>
</evidence>
<feature type="region of interest" description="Disordered" evidence="1">
    <location>
        <begin position="1"/>
        <end position="42"/>
    </location>
</feature>
<feature type="region of interest" description="Disordered" evidence="1">
    <location>
        <begin position="104"/>
        <end position="157"/>
    </location>
</feature>
<proteinExistence type="predicted"/>
<sequence length="157" mass="15605">MSSPDPPRGPPPPTNNKPTASSSSSSHPSGPAKYISSSGHVLQSPPLTARITRSIDSLYNFLGLYIVSLFSLDPYTAAQNSQFNTRGRPNAYQDRARWGGVNRTAGGAAGGTAPRGGGGGGGGGSSGGGSNGFGGGGPGRRIGTVEDVRGPECGSCG</sequence>
<protein>
    <submittedName>
        <fullName evidence="2">Uncharacterized protein</fullName>
    </submittedName>
</protein>
<reference evidence="2 3" key="1">
    <citation type="submission" date="2023-08" db="EMBL/GenBank/DDBJ databases">
        <title>Black Yeasts Isolated from many extreme environments.</title>
        <authorList>
            <person name="Coleine C."/>
            <person name="Stajich J.E."/>
            <person name="Selbmann L."/>
        </authorList>
    </citation>
    <scope>NUCLEOTIDE SEQUENCE [LARGE SCALE GENOMIC DNA]</scope>
    <source>
        <strain evidence="2 3">CCFEE 5792</strain>
    </source>
</reference>
<comment type="caution">
    <text evidence="2">The sequence shown here is derived from an EMBL/GenBank/DDBJ whole genome shotgun (WGS) entry which is preliminary data.</text>
</comment>
<feature type="compositionally biased region" description="Pro residues" evidence="1">
    <location>
        <begin position="1"/>
        <end position="15"/>
    </location>
</feature>
<dbReference type="EMBL" id="JAVRRD010000029">
    <property type="protein sequence ID" value="KAK5046682.1"/>
    <property type="molecule type" value="Genomic_DNA"/>
</dbReference>
<feature type="compositionally biased region" description="Gly residues" evidence="1">
    <location>
        <begin position="107"/>
        <end position="140"/>
    </location>
</feature>
<keyword evidence="3" id="KW-1185">Reference proteome</keyword>
<dbReference type="Proteomes" id="UP001358417">
    <property type="component" value="Unassembled WGS sequence"/>
</dbReference>